<dbReference type="SUPFAM" id="SSF51998">
    <property type="entry name" value="PFL-like glycyl radical enzymes"/>
    <property type="match status" value="1"/>
</dbReference>
<evidence type="ECO:0000259" key="6">
    <source>
        <dbReference type="PROSITE" id="PS51554"/>
    </source>
</evidence>
<dbReference type="GO" id="GO:0016740">
    <property type="term" value="F:transferase activity"/>
    <property type="evidence" value="ECO:0007669"/>
    <property type="project" value="UniProtKB-KW"/>
</dbReference>
<feature type="domain" description="Glycine radical" evidence="5">
    <location>
        <begin position="658"/>
        <end position="778"/>
    </location>
</feature>
<evidence type="ECO:0000256" key="2">
    <source>
        <dbReference type="ARBA" id="ARBA00023239"/>
    </source>
</evidence>
<dbReference type="GO" id="GO:0016829">
    <property type="term" value="F:lyase activity"/>
    <property type="evidence" value="ECO:0007669"/>
    <property type="project" value="UniProtKB-KW"/>
</dbReference>
<sequence length="778" mass="88596">MQTTRIMCNFDEVDTKRIENIKKNMLNPTREISLERALLYTESYKETQGQAVILRRAKAVAHILDHVQISIREGELLVGNRTIKPRSGIVSPEMDPYWIFDEIDTMDTRPQDQFHFSEENKKIYKNVLYAYWQGKCMKDFITKKIDKDIQKSIDEGVVSLNQTDKGQGHIILDFPTILKHGIKEYMDILNEHISKNPDNDFLCAALIVFEAFSRHCLRYEKLARSEAEHQGISAKRREELLYIAFMCNKLSTEKPENFQEGLQLVWLTSIAAQYESNASSMSLGRMDQYLYKLYLSSLNQGYSKETLLSYLIDFYLKTNDVVILRSQTSAKSFAGFPVGYNIALGGLDSFGRSSINELSYLFLDAYAYVKTPQPNLSVRTNELISQKFLNKTCETIRMGTGIPQLFNDEVCVPAFLTKRVTLDDARDYAIVGCVEVTIPGRTYGLHDIAMFNFLRVMELTMYSFKGDHTITYEKLYQKMKERISYYVELITRGSDIVDLGHREFAPTPFLSSLVLDCLQNGKDLTEGGARYNFSGVQGIGQANLSDSMYVLKKMVFENKEITFDEMLEAMEKNFEGKYASLQEHVINDFDKYGNDNDEIDFIAADMFKHYSTEMSKYTNIRGGQFNPGAYTVSAHIPLGEAVGATPDGRKKQEQLADGGLSPMVGRDRLGPTAVLKTVSKLDNMLMVNGSLLNLKFQPNTLNGKEGIEKFSNFLRAFTKLKIQHVQFNVQSKDTLLDAQKNPDNYRGLVVRVAGYSAFFVDLNEKIQNDIIARASHTL</sequence>
<evidence type="ECO:0000313" key="7">
    <source>
        <dbReference type="EMBL" id="RBP70018.1"/>
    </source>
</evidence>
<dbReference type="InterPro" id="IPR019777">
    <property type="entry name" value="Form_AcTrfase_GR_CS"/>
</dbReference>
<name>A0A366IIA0_9FIRM</name>
<comment type="caution">
    <text evidence="7">The sequence shown here is derived from an EMBL/GenBank/DDBJ whole genome shotgun (WGS) entry which is preliminary data.</text>
</comment>
<dbReference type="InterPro" id="IPR051215">
    <property type="entry name" value="GRE"/>
</dbReference>
<dbReference type="NCBIfam" id="NF007437">
    <property type="entry name" value="PRK09983.1"/>
    <property type="match status" value="1"/>
</dbReference>
<organism evidence="7 8">
    <name type="scientific">Alkalibaculum bacchi</name>
    <dbReference type="NCBI Taxonomy" id="645887"/>
    <lineage>
        <taxon>Bacteria</taxon>
        <taxon>Bacillati</taxon>
        <taxon>Bacillota</taxon>
        <taxon>Clostridia</taxon>
        <taxon>Eubacteriales</taxon>
        <taxon>Eubacteriaceae</taxon>
        <taxon>Alkalibaculum</taxon>
    </lineage>
</organism>
<dbReference type="EMBL" id="QNRX01000001">
    <property type="protein sequence ID" value="RBP70018.1"/>
    <property type="molecule type" value="Genomic_DNA"/>
</dbReference>
<dbReference type="GO" id="GO:0005829">
    <property type="term" value="C:cytosol"/>
    <property type="evidence" value="ECO:0007669"/>
    <property type="project" value="TreeGrafter"/>
</dbReference>
<keyword evidence="8" id="KW-1185">Reference proteome</keyword>
<dbReference type="PANTHER" id="PTHR43641">
    <property type="entry name" value="FORMATE ACETYLTRANSFERASE 3-RELATED"/>
    <property type="match status" value="1"/>
</dbReference>
<keyword evidence="2" id="KW-0456">Lyase</keyword>
<dbReference type="Pfam" id="PF01228">
    <property type="entry name" value="Gly_radical"/>
    <property type="match status" value="1"/>
</dbReference>
<dbReference type="PROSITE" id="PS51554">
    <property type="entry name" value="PFL"/>
    <property type="match status" value="1"/>
</dbReference>
<evidence type="ECO:0000313" key="8">
    <source>
        <dbReference type="Proteomes" id="UP000253490"/>
    </source>
</evidence>
<keyword evidence="7" id="KW-0808">Transferase</keyword>
<feature type="region of interest" description="Disordered" evidence="4">
    <location>
        <begin position="643"/>
        <end position="662"/>
    </location>
</feature>
<keyword evidence="1 3" id="KW-0556">Organic radical</keyword>
<dbReference type="AlphaFoldDB" id="A0A366IIA0"/>
<evidence type="ECO:0000256" key="1">
    <source>
        <dbReference type="ARBA" id="ARBA00022818"/>
    </source>
</evidence>
<evidence type="ECO:0000256" key="3">
    <source>
        <dbReference type="PROSITE-ProRule" id="PRU00493"/>
    </source>
</evidence>
<dbReference type="NCBIfam" id="TIGR01774">
    <property type="entry name" value="PFL2-3"/>
    <property type="match status" value="1"/>
</dbReference>
<dbReference type="InterPro" id="IPR001150">
    <property type="entry name" value="Gly_radical"/>
</dbReference>
<feature type="domain" description="PFL" evidence="6">
    <location>
        <begin position="16"/>
        <end position="650"/>
    </location>
</feature>
<feature type="modified residue" description="Glycine radical" evidence="3">
    <location>
        <position position="754"/>
    </location>
</feature>
<dbReference type="PROSITE" id="PS00850">
    <property type="entry name" value="GLY_RADICAL_1"/>
    <property type="match status" value="1"/>
</dbReference>
<dbReference type="InterPro" id="IPR004184">
    <property type="entry name" value="PFL_dom"/>
</dbReference>
<dbReference type="Gene3D" id="3.20.70.20">
    <property type="match status" value="1"/>
</dbReference>
<protein>
    <submittedName>
        <fullName evidence="7">Formate C-acetyltransferase</fullName>
    </submittedName>
</protein>
<dbReference type="InterPro" id="IPR010098">
    <property type="entry name" value="PFL2/GDeHydtase_fam"/>
</dbReference>
<evidence type="ECO:0000256" key="4">
    <source>
        <dbReference type="SAM" id="MobiDB-lite"/>
    </source>
</evidence>
<accession>A0A366IIA0</accession>
<reference evidence="7 8" key="1">
    <citation type="submission" date="2018-06" db="EMBL/GenBank/DDBJ databases">
        <title>Genomic Encyclopedia of Type Strains, Phase IV (KMG-IV): sequencing the most valuable type-strain genomes for metagenomic binning, comparative biology and taxonomic classification.</title>
        <authorList>
            <person name="Goeker M."/>
        </authorList>
    </citation>
    <scope>NUCLEOTIDE SEQUENCE [LARGE SCALE GENOMIC DNA]</scope>
    <source>
        <strain evidence="7 8">DSM 22112</strain>
    </source>
</reference>
<dbReference type="Pfam" id="PF02901">
    <property type="entry name" value="PFL-like"/>
    <property type="match status" value="1"/>
</dbReference>
<dbReference type="PROSITE" id="PS51149">
    <property type="entry name" value="GLY_RADICAL_2"/>
    <property type="match status" value="1"/>
</dbReference>
<dbReference type="OrthoDB" id="9803969at2"/>
<dbReference type="RefSeq" id="WP_113919231.1">
    <property type="nucleotide sequence ID" value="NZ_QNRX01000001.1"/>
</dbReference>
<gene>
    <name evidence="7" type="ORF">DES36_10169</name>
</gene>
<dbReference type="Proteomes" id="UP000253490">
    <property type="component" value="Unassembled WGS sequence"/>
</dbReference>
<proteinExistence type="predicted"/>
<dbReference type="PANTHER" id="PTHR43641:SF3">
    <property type="entry name" value="DEHYDRATASE PFLD-RELATED"/>
    <property type="match status" value="1"/>
</dbReference>
<evidence type="ECO:0000259" key="5">
    <source>
        <dbReference type="PROSITE" id="PS51149"/>
    </source>
</evidence>